<feature type="compositionally biased region" description="Basic residues" evidence="1">
    <location>
        <begin position="24"/>
        <end position="39"/>
    </location>
</feature>
<dbReference type="EMBL" id="CP001738">
    <property type="protein sequence ID" value="ACY96677.1"/>
    <property type="molecule type" value="Genomic_DNA"/>
</dbReference>
<keyword evidence="2" id="KW-0812">Transmembrane</keyword>
<evidence type="ECO:0000256" key="2">
    <source>
        <dbReference type="SAM" id="Phobius"/>
    </source>
</evidence>
<reference evidence="4 5" key="1">
    <citation type="journal article" date="2011" name="Stand. Genomic Sci.">
        <title>Complete genome sequence of Thermomonospora curvata type strain (B9).</title>
        <authorList>
            <person name="Chertkov O."/>
            <person name="Sikorski J."/>
            <person name="Nolan M."/>
            <person name="Lapidus A."/>
            <person name="Lucas S."/>
            <person name="Del Rio T.G."/>
            <person name="Tice H."/>
            <person name="Cheng J.F."/>
            <person name="Goodwin L."/>
            <person name="Pitluck S."/>
            <person name="Liolios K."/>
            <person name="Ivanova N."/>
            <person name="Mavromatis K."/>
            <person name="Mikhailova N."/>
            <person name="Ovchinnikova G."/>
            <person name="Pati A."/>
            <person name="Chen A."/>
            <person name="Palaniappan K."/>
            <person name="Djao O.D."/>
            <person name="Land M."/>
            <person name="Hauser L."/>
            <person name="Chang Y.J."/>
            <person name="Jeffries C.D."/>
            <person name="Brettin T."/>
            <person name="Han C."/>
            <person name="Detter J.C."/>
            <person name="Rohde M."/>
            <person name="Goker M."/>
            <person name="Woyke T."/>
            <person name="Bristow J."/>
            <person name="Eisen J.A."/>
            <person name="Markowitz V."/>
            <person name="Hugenholtz P."/>
            <person name="Klenk H.P."/>
            <person name="Kyrpides N.C."/>
        </authorList>
    </citation>
    <scope>NUCLEOTIDE SEQUENCE [LARGE SCALE GENOMIC DNA]</scope>
    <source>
        <strain evidence="5">ATCC 19995 / DSM 43183 / JCM 3096 / KCTC 9072 / NBRC 15933 / NCIMB 10081 / Henssen B9</strain>
    </source>
</reference>
<feature type="domain" description="DUF6542" evidence="3">
    <location>
        <begin position="47"/>
        <end position="160"/>
    </location>
</feature>
<evidence type="ECO:0000313" key="4">
    <source>
        <dbReference type="EMBL" id="ACY96677.1"/>
    </source>
</evidence>
<dbReference type="RefSeq" id="WP_012851461.1">
    <property type="nucleotide sequence ID" value="NC_013510.1"/>
</dbReference>
<dbReference type="HOGENOM" id="CLU_116316_0_0_11"/>
<sequence length="204" mass="21143">MTATASRGPSGDAAPASAGQAPARRGRAGRPARARRSGRPGRSAGAVTGRGGIVILFGLGLTGALAARWLDLELLAGLGFVAGCALAALTTRPADLLTLTVSPPLVFFVLTVVAETLTTLGQESLLRGVLVGVLTSLATGAPWLYGGSALVVLIAIPRGLPEQVRDLRRRLAGSRILQEDENADPVRWEESPRRTPPPHHGEVD</sequence>
<name>D1A8I2_THECD</name>
<dbReference type="InterPro" id="IPR046672">
    <property type="entry name" value="DUF6542"/>
</dbReference>
<feature type="transmembrane region" description="Helical" evidence="2">
    <location>
        <begin position="96"/>
        <end position="120"/>
    </location>
</feature>
<protein>
    <recommendedName>
        <fullName evidence="3">DUF6542 domain-containing protein</fullName>
    </recommendedName>
</protein>
<accession>D1A8I2</accession>
<gene>
    <name evidence="4" type="ordered locus">Tcur_1092</name>
</gene>
<proteinExistence type="predicted"/>
<evidence type="ECO:0000313" key="5">
    <source>
        <dbReference type="Proteomes" id="UP000001918"/>
    </source>
</evidence>
<feature type="transmembrane region" description="Helical" evidence="2">
    <location>
        <begin position="43"/>
        <end position="66"/>
    </location>
</feature>
<dbReference type="KEGG" id="tcu:Tcur_1092"/>
<dbReference type="eggNOG" id="ENOG50341Y8">
    <property type="taxonomic scope" value="Bacteria"/>
</dbReference>
<evidence type="ECO:0000256" key="1">
    <source>
        <dbReference type="SAM" id="MobiDB-lite"/>
    </source>
</evidence>
<feature type="region of interest" description="Disordered" evidence="1">
    <location>
        <begin position="1"/>
        <end position="45"/>
    </location>
</feature>
<feature type="transmembrane region" description="Helical" evidence="2">
    <location>
        <begin position="72"/>
        <end position="89"/>
    </location>
</feature>
<feature type="region of interest" description="Disordered" evidence="1">
    <location>
        <begin position="181"/>
        <end position="204"/>
    </location>
</feature>
<dbReference type="AlphaFoldDB" id="D1A8I2"/>
<keyword evidence="2" id="KW-1133">Transmembrane helix</keyword>
<dbReference type="Proteomes" id="UP000001918">
    <property type="component" value="Chromosome"/>
</dbReference>
<organism evidence="4 5">
    <name type="scientific">Thermomonospora curvata (strain ATCC 19995 / DSM 43183 / JCM 3096 / KCTC 9072 / NBRC 15933 / NCIMB 10081 / Henssen B9)</name>
    <dbReference type="NCBI Taxonomy" id="471852"/>
    <lineage>
        <taxon>Bacteria</taxon>
        <taxon>Bacillati</taxon>
        <taxon>Actinomycetota</taxon>
        <taxon>Actinomycetes</taxon>
        <taxon>Streptosporangiales</taxon>
        <taxon>Thermomonosporaceae</taxon>
        <taxon>Thermomonospora</taxon>
    </lineage>
</organism>
<feature type="transmembrane region" description="Helical" evidence="2">
    <location>
        <begin position="140"/>
        <end position="160"/>
    </location>
</feature>
<dbReference type="STRING" id="471852.Tcur_1092"/>
<keyword evidence="2" id="KW-0472">Membrane</keyword>
<evidence type="ECO:0000259" key="3">
    <source>
        <dbReference type="Pfam" id="PF20177"/>
    </source>
</evidence>
<dbReference type="Pfam" id="PF20177">
    <property type="entry name" value="DUF6542"/>
    <property type="match status" value="1"/>
</dbReference>
<feature type="compositionally biased region" description="Basic and acidic residues" evidence="1">
    <location>
        <begin position="184"/>
        <end position="204"/>
    </location>
</feature>
<dbReference type="OrthoDB" id="3477680at2"/>
<feature type="compositionally biased region" description="Low complexity" evidence="1">
    <location>
        <begin position="1"/>
        <end position="23"/>
    </location>
</feature>
<keyword evidence="5" id="KW-1185">Reference proteome</keyword>